<evidence type="ECO:0000313" key="2">
    <source>
        <dbReference type="Proteomes" id="UP000266649"/>
    </source>
</evidence>
<dbReference type="Proteomes" id="UP000266649">
    <property type="component" value="Unassembled WGS sequence"/>
</dbReference>
<name>A0A398BVU3_9RHOB</name>
<gene>
    <name evidence="1" type="ORF">D2N39_08870</name>
</gene>
<proteinExistence type="predicted"/>
<sequence>MRASPPEDIFRQKMSLILRVNHFFIGIGQCGLAEQAGTPMAVTGNGTSFAKGERGASIFCRKISSGVRGQTAPGLGHGVEGRI</sequence>
<protein>
    <submittedName>
        <fullName evidence="1">Uncharacterized protein</fullName>
    </submittedName>
</protein>
<keyword evidence="2" id="KW-1185">Reference proteome</keyword>
<evidence type="ECO:0000313" key="1">
    <source>
        <dbReference type="EMBL" id="RID92020.1"/>
    </source>
</evidence>
<dbReference type="EMBL" id="QXXQ01000004">
    <property type="protein sequence ID" value="RID92020.1"/>
    <property type="molecule type" value="Genomic_DNA"/>
</dbReference>
<reference evidence="1 2" key="1">
    <citation type="submission" date="2018-09" db="EMBL/GenBank/DDBJ databases">
        <title>Gemmobacter lutimaris sp. nov., a marine bacterium isolated from tidal flat.</title>
        <authorList>
            <person name="Lee D.W."/>
            <person name="Yoo Y."/>
            <person name="Kim J.-J."/>
            <person name="Kim B.S."/>
        </authorList>
    </citation>
    <scope>NUCLEOTIDE SEQUENCE [LARGE SCALE GENOMIC DNA]</scope>
    <source>
        <strain evidence="1 2">YJ-T1-11</strain>
    </source>
</reference>
<organism evidence="1 2">
    <name type="scientific">Gemmobacter lutimaris</name>
    <dbReference type="NCBI Taxonomy" id="2306023"/>
    <lineage>
        <taxon>Bacteria</taxon>
        <taxon>Pseudomonadati</taxon>
        <taxon>Pseudomonadota</taxon>
        <taxon>Alphaproteobacteria</taxon>
        <taxon>Rhodobacterales</taxon>
        <taxon>Paracoccaceae</taxon>
        <taxon>Gemmobacter</taxon>
    </lineage>
</organism>
<accession>A0A398BVU3</accession>
<dbReference type="AlphaFoldDB" id="A0A398BVU3"/>
<comment type="caution">
    <text evidence="1">The sequence shown here is derived from an EMBL/GenBank/DDBJ whole genome shotgun (WGS) entry which is preliminary data.</text>
</comment>